<accession>A0A835VK82</accession>
<comment type="caution">
    <text evidence="1">The sequence shown here is derived from an EMBL/GenBank/DDBJ whole genome shotgun (WGS) entry which is preliminary data.</text>
</comment>
<keyword evidence="3" id="KW-1185">Reference proteome</keyword>
<evidence type="ECO:0000313" key="4">
    <source>
        <dbReference type="Proteomes" id="UP000639772"/>
    </source>
</evidence>
<reference evidence="3 4" key="1">
    <citation type="journal article" date="2020" name="Nat. Food">
        <title>A phased Vanilla planifolia genome enables genetic improvement of flavour and production.</title>
        <authorList>
            <person name="Hasing T."/>
            <person name="Tang H."/>
            <person name="Brym M."/>
            <person name="Khazi F."/>
            <person name="Huang T."/>
            <person name="Chambers A.H."/>
        </authorList>
    </citation>
    <scope>NUCLEOTIDE SEQUENCE [LARGE SCALE GENOMIC DNA]</scope>
    <source>
        <tissue evidence="1">Leaf</tissue>
    </source>
</reference>
<dbReference type="EMBL" id="JADCNM010000001">
    <property type="protein sequence ID" value="KAG0503798.1"/>
    <property type="molecule type" value="Genomic_DNA"/>
</dbReference>
<name>A0A835VK82_VANPL</name>
<sequence>MQGDKWDAMPQIQCRATDFKFSTSRSLSLSFSRSLSPQKHQLLERRELGSNKKNKTCALKRESSLKNQSGGICYRVVLFSDEEVELHRLQIHQSFGNQEI</sequence>
<organism evidence="1 3">
    <name type="scientific">Vanilla planifolia</name>
    <name type="common">Vanilla</name>
    <dbReference type="NCBI Taxonomy" id="51239"/>
    <lineage>
        <taxon>Eukaryota</taxon>
        <taxon>Viridiplantae</taxon>
        <taxon>Streptophyta</taxon>
        <taxon>Embryophyta</taxon>
        <taxon>Tracheophyta</taxon>
        <taxon>Spermatophyta</taxon>
        <taxon>Magnoliopsida</taxon>
        <taxon>Liliopsida</taxon>
        <taxon>Asparagales</taxon>
        <taxon>Orchidaceae</taxon>
        <taxon>Vanilloideae</taxon>
        <taxon>Vanilleae</taxon>
        <taxon>Vanilla</taxon>
    </lineage>
</organism>
<evidence type="ECO:0000313" key="3">
    <source>
        <dbReference type="Proteomes" id="UP000636800"/>
    </source>
</evidence>
<dbReference type="AlphaFoldDB" id="A0A835VK82"/>
<dbReference type="Proteomes" id="UP000636800">
    <property type="component" value="Chromosome 1"/>
</dbReference>
<gene>
    <name evidence="2" type="ORF">HPP92_003870</name>
    <name evidence="1" type="ORF">HPP92_004322</name>
</gene>
<protein>
    <submittedName>
        <fullName evidence="1">Uncharacterized protein</fullName>
    </submittedName>
</protein>
<evidence type="ECO:0000313" key="2">
    <source>
        <dbReference type="EMBL" id="KAG0503798.1"/>
    </source>
</evidence>
<proteinExistence type="predicted"/>
<dbReference type="EMBL" id="JADCNL010000001">
    <property type="protein sequence ID" value="KAG0499631.1"/>
    <property type="molecule type" value="Genomic_DNA"/>
</dbReference>
<dbReference type="Proteomes" id="UP000639772">
    <property type="component" value="Chromosome 1"/>
</dbReference>
<evidence type="ECO:0000313" key="1">
    <source>
        <dbReference type="EMBL" id="KAG0499631.1"/>
    </source>
</evidence>